<evidence type="ECO:0000256" key="2">
    <source>
        <dbReference type="SAM" id="SignalP"/>
    </source>
</evidence>
<feature type="compositionally biased region" description="Basic and acidic residues" evidence="1">
    <location>
        <begin position="37"/>
        <end position="47"/>
    </location>
</feature>
<keyword evidence="4" id="KW-1185">Reference proteome</keyword>
<organism evidence="3 4">
    <name type="scientific">Curvibacter microcysteis</name>
    <dbReference type="NCBI Taxonomy" id="3026419"/>
    <lineage>
        <taxon>Bacteria</taxon>
        <taxon>Pseudomonadati</taxon>
        <taxon>Pseudomonadota</taxon>
        <taxon>Betaproteobacteria</taxon>
        <taxon>Burkholderiales</taxon>
        <taxon>Comamonadaceae</taxon>
        <taxon>Curvibacter</taxon>
    </lineage>
</organism>
<accession>A0ABT5MHZ7</accession>
<feature type="compositionally biased region" description="Basic and acidic residues" evidence="1">
    <location>
        <begin position="99"/>
        <end position="109"/>
    </location>
</feature>
<evidence type="ECO:0000313" key="3">
    <source>
        <dbReference type="EMBL" id="MDD0815995.1"/>
    </source>
</evidence>
<reference evidence="3 4" key="1">
    <citation type="submission" date="2023-02" db="EMBL/GenBank/DDBJ databases">
        <title>Bacterial whole genome sequence for Curvibacter sp. HBC28.</title>
        <authorList>
            <person name="Le V."/>
            <person name="Ko S.-R."/>
            <person name="Ahn C.-Y."/>
            <person name="Oh H.-M."/>
        </authorList>
    </citation>
    <scope>NUCLEOTIDE SEQUENCE [LARGE SCALE GENOMIC DNA]</scope>
    <source>
        <strain evidence="3 4">HBC28</strain>
    </source>
</reference>
<dbReference type="EMBL" id="JAQSIO010000005">
    <property type="protein sequence ID" value="MDD0815995.1"/>
    <property type="molecule type" value="Genomic_DNA"/>
</dbReference>
<proteinExistence type="predicted"/>
<evidence type="ECO:0000313" key="4">
    <source>
        <dbReference type="Proteomes" id="UP001528672"/>
    </source>
</evidence>
<gene>
    <name evidence="3" type="ORF">PSQ39_15265</name>
</gene>
<protein>
    <submittedName>
        <fullName evidence="3">Uncharacterized protein</fullName>
    </submittedName>
</protein>
<feature type="compositionally biased region" description="Basic and acidic residues" evidence="1">
    <location>
        <begin position="55"/>
        <end position="66"/>
    </location>
</feature>
<feature type="region of interest" description="Disordered" evidence="1">
    <location>
        <begin position="35"/>
        <end position="141"/>
    </location>
</feature>
<keyword evidence="2" id="KW-0732">Signal</keyword>
<feature type="chain" id="PRO_5047373176" evidence="2">
    <location>
        <begin position="35"/>
        <end position="141"/>
    </location>
</feature>
<name>A0ABT5MHZ7_9BURK</name>
<comment type="caution">
    <text evidence="3">The sequence shown here is derived from an EMBL/GenBank/DDBJ whole genome shotgun (WGS) entry which is preliminary data.</text>
</comment>
<dbReference type="RefSeq" id="WP_273927686.1">
    <property type="nucleotide sequence ID" value="NZ_JAQSIO010000005.1"/>
</dbReference>
<sequence length="141" mass="15794">MFKFKFNSRGAISVASCRGLAWLLLAGLGSAAQAAPADRERQERYQQERQACLDGRSHQSRADCLKEAQAARAEPRSSLGRSHPEQERSNQTRRCQGLPERDRAREDCLSRMTEPSARHGSVESGGIYREWSRPEVAPARP</sequence>
<evidence type="ECO:0000256" key="1">
    <source>
        <dbReference type="SAM" id="MobiDB-lite"/>
    </source>
</evidence>
<feature type="signal peptide" evidence="2">
    <location>
        <begin position="1"/>
        <end position="34"/>
    </location>
</feature>
<dbReference type="Proteomes" id="UP001528672">
    <property type="component" value="Unassembled WGS sequence"/>
</dbReference>